<evidence type="ECO:0000313" key="2">
    <source>
        <dbReference type="Proteomes" id="UP000588604"/>
    </source>
</evidence>
<evidence type="ECO:0000313" key="1">
    <source>
        <dbReference type="EMBL" id="MBB6328507.1"/>
    </source>
</evidence>
<dbReference type="InterPro" id="IPR011486">
    <property type="entry name" value="BBP2"/>
</dbReference>
<organism evidence="1 2">
    <name type="scientific">Algoriphagus iocasae</name>
    <dbReference type="NCBI Taxonomy" id="1836499"/>
    <lineage>
        <taxon>Bacteria</taxon>
        <taxon>Pseudomonadati</taxon>
        <taxon>Bacteroidota</taxon>
        <taxon>Cytophagia</taxon>
        <taxon>Cytophagales</taxon>
        <taxon>Cyclobacteriaceae</taxon>
        <taxon>Algoriphagus</taxon>
    </lineage>
</organism>
<protein>
    <recommendedName>
        <fullName evidence="3">Beta-barrel porin-2, OmpL-like. bbp2</fullName>
    </recommendedName>
</protein>
<comment type="caution">
    <text evidence="1">The sequence shown here is derived from an EMBL/GenBank/DDBJ whole genome shotgun (WGS) entry which is preliminary data.</text>
</comment>
<name>A0A841MSI6_9BACT</name>
<dbReference type="EMBL" id="JACIJO010000004">
    <property type="protein sequence ID" value="MBB6328507.1"/>
    <property type="molecule type" value="Genomic_DNA"/>
</dbReference>
<dbReference type="RefSeq" id="WP_184497666.1">
    <property type="nucleotide sequence ID" value="NZ_JACIJO010000004.1"/>
</dbReference>
<sequence length="367" mass="41711">MDRLFSSMIASRVFLFFFVFCGPFLSMAQEKDSVAKIEISGFAELYYGYDFDDKTSGSRYPFLFSHNRKNQVAVNLALIKASFESGRFRANLALQQGTYPQDNYSAEPKALRWINEANLGYALNTEKTVWLDVGVMPSHIGFESAISTENLTLSRSIIAENSPYFETGAKLSWQKNERWYFAFLYLNGWQRIQSIPGRNNPSFGTQASFSPSEKVLFNWSTFLGTDQSKEAGTYLYFSDFYVDWKPAANWHMIAGLDVGKRTLLLDADRNWWGTSIILQRRFTKSFASAIRYEYYHDPFQAIAPSNVNEGIQTSGLSLNSDWKIGQLLTFRIEGRWLQAPSEFNLGLDSGSSSDFFLLGSLAVSLNN</sequence>
<dbReference type="Proteomes" id="UP000588604">
    <property type="component" value="Unassembled WGS sequence"/>
</dbReference>
<reference evidence="1 2" key="1">
    <citation type="submission" date="2020-08" db="EMBL/GenBank/DDBJ databases">
        <title>Genomic Encyclopedia of Type Strains, Phase IV (KMG-IV): sequencing the most valuable type-strain genomes for metagenomic binning, comparative biology and taxonomic classification.</title>
        <authorList>
            <person name="Goeker M."/>
        </authorList>
    </citation>
    <scope>NUCLEOTIDE SEQUENCE [LARGE SCALE GENOMIC DNA]</scope>
    <source>
        <strain evidence="1 2">DSM 102044</strain>
    </source>
</reference>
<dbReference type="AlphaFoldDB" id="A0A841MSI6"/>
<proteinExistence type="predicted"/>
<dbReference type="Pfam" id="PF07642">
    <property type="entry name" value="BBP2"/>
    <property type="match status" value="1"/>
</dbReference>
<evidence type="ECO:0008006" key="3">
    <source>
        <dbReference type="Google" id="ProtNLM"/>
    </source>
</evidence>
<keyword evidence="2" id="KW-1185">Reference proteome</keyword>
<accession>A0A841MSI6</accession>
<gene>
    <name evidence="1" type="ORF">FHS59_004163</name>
</gene>